<feature type="signal peptide" evidence="2">
    <location>
        <begin position="1"/>
        <end position="25"/>
    </location>
</feature>
<feature type="region of interest" description="Disordered" evidence="1">
    <location>
        <begin position="36"/>
        <end position="108"/>
    </location>
</feature>
<feature type="region of interest" description="Disordered" evidence="1">
    <location>
        <begin position="204"/>
        <end position="224"/>
    </location>
</feature>
<evidence type="ECO:0000313" key="3">
    <source>
        <dbReference type="EMBL" id="CAL8137598.1"/>
    </source>
</evidence>
<sequence>MRNSLIVPFFLPILACLLTTVKSEAGFIPGPPPTSEAAVHYHHGKPLPPPSSPPPRGHARIVESYISSEFSLGSQPPPPPPPPPSKFHSYTSSHNSLPISESTSQGEKQPFEVVRAPVIYHQTVTDTDVTKALTDAFEVVDKLRKPGGKSGKLLGNPGVSSIEFVNHFLDNPPSTYATTTTTIVEAPHPQQNTLINPSQISITSENQQDLSPPPSSVASFPPAHDLPPSPVSLTFSSPTAASVAAQEDLVPVAPATSTSTSSAFITRSSPKLIIPSQPHVSTLGETVQSNDPQVRTIIQPVYIPYPVDQNGQPVGPLPDYQSMDFQAILSAQKQLIASSSTSTSKILLPMPNFQQQQHLSDYYSYQNVQDDQRVAAASPTLSTVMAVPAPTSGEGQGRS</sequence>
<protein>
    <submittedName>
        <fullName evidence="3">Uncharacterized protein</fullName>
    </submittedName>
</protein>
<organism evidence="3 4">
    <name type="scientific">Orchesella dallaii</name>
    <dbReference type="NCBI Taxonomy" id="48710"/>
    <lineage>
        <taxon>Eukaryota</taxon>
        <taxon>Metazoa</taxon>
        <taxon>Ecdysozoa</taxon>
        <taxon>Arthropoda</taxon>
        <taxon>Hexapoda</taxon>
        <taxon>Collembola</taxon>
        <taxon>Entomobryomorpha</taxon>
        <taxon>Entomobryoidea</taxon>
        <taxon>Orchesellidae</taxon>
        <taxon>Orchesellinae</taxon>
        <taxon>Orchesella</taxon>
    </lineage>
</organism>
<feature type="compositionally biased region" description="Polar residues" evidence="1">
    <location>
        <begin position="88"/>
        <end position="107"/>
    </location>
</feature>
<keyword evidence="2" id="KW-0732">Signal</keyword>
<gene>
    <name evidence="3" type="ORF">ODALV1_LOCUS26992</name>
</gene>
<dbReference type="Proteomes" id="UP001642540">
    <property type="component" value="Unassembled WGS sequence"/>
</dbReference>
<feature type="compositionally biased region" description="Pro residues" evidence="1">
    <location>
        <begin position="75"/>
        <end position="85"/>
    </location>
</feature>
<feature type="chain" id="PRO_5045117648" evidence="2">
    <location>
        <begin position="26"/>
        <end position="399"/>
    </location>
</feature>
<accession>A0ABP1RWN4</accession>
<feature type="compositionally biased region" description="Polar residues" evidence="1">
    <location>
        <begin position="65"/>
        <end position="74"/>
    </location>
</feature>
<name>A0ABP1RWN4_9HEXA</name>
<comment type="caution">
    <text evidence="3">The sequence shown here is derived from an EMBL/GenBank/DDBJ whole genome shotgun (WGS) entry which is preliminary data.</text>
</comment>
<feature type="compositionally biased region" description="Pro residues" evidence="1">
    <location>
        <begin position="46"/>
        <end position="56"/>
    </location>
</feature>
<evidence type="ECO:0000256" key="1">
    <source>
        <dbReference type="SAM" id="MobiDB-lite"/>
    </source>
</evidence>
<evidence type="ECO:0000313" key="4">
    <source>
        <dbReference type="Proteomes" id="UP001642540"/>
    </source>
</evidence>
<evidence type="ECO:0000256" key="2">
    <source>
        <dbReference type="SAM" id="SignalP"/>
    </source>
</evidence>
<proteinExistence type="predicted"/>
<keyword evidence="4" id="KW-1185">Reference proteome</keyword>
<reference evidence="3 4" key="1">
    <citation type="submission" date="2024-08" db="EMBL/GenBank/DDBJ databases">
        <authorList>
            <person name="Cucini C."/>
            <person name="Frati F."/>
        </authorList>
    </citation>
    <scope>NUCLEOTIDE SEQUENCE [LARGE SCALE GENOMIC DNA]</scope>
</reference>
<dbReference type="EMBL" id="CAXLJM020000118">
    <property type="protein sequence ID" value="CAL8137598.1"/>
    <property type="molecule type" value="Genomic_DNA"/>
</dbReference>